<dbReference type="EMBL" id="MBFR01000470">
    <property type="protein sequence ID" value="PVU87623.1"/>
    <property type="molecule type" value="Genomic_DNA"/>
</dbReference>
<sequence length="133" mass="15036">MKFFSVVYFIAFIPSAILAAPIISEEAHFQALKHDYQNLNLDELQEFINELNAMDEMNGSNSGLEKRLVSRKKGNYWTLMDTIAPMLKRSIESDSGLEKRLNSYKKDLGLKKSLDSVNQGNDCTSKNTVALDL</sequence>
<keyword evidence="1" id="KW-0732">Signal</keyword>
<evidence type="ECO:0000256" key="1">
    <source>
        <dbReference type="SAM" id="SignalP"/>
    </source>
</evidence>
<feature type="signal peptide" evidence="1">
    <location>
        <begin position="1"/>
        <end position="19"/>
    </location>
</feature>
<evidence type="ECO:0000313" key="3">
    <source>
        <dbReference type="Proteomes" id="UP000245383"/>
    </source>
</evidence>
<proteinExistence type="predicted"/>
<evidence type="ECO:0000313" key="2">
    <source>
        <dbReference type="EMBL" id="PVU87623.1"/>
    </source>
</evidence>
<dbReference type="AlphaFoldDB" id="A0A2T9Y5L7"/>
<accession>A0A2T9Y5L7</accession>
<feature type="chain" id="PRO_5015532953" evidence="1">
    <location>
        <begin position="20"/>
        <end position="133"/>
    </location>
</feature>
<comment type="caution">
    <text evidence="2">The sequence shown here is derived from an EMBL/GenBank/DDBJ whole genome shotgun (WGS) entry which is preliminary data.</text>
</comment>
<organism evidence="2 3">
    <name type="scientific">Smittium simulii</name>
    <dbReference type="NCBI Taxonomy" id="133385"/>
    <lineage>
        <taxon>Eukaryota</taxon>
        <taxon>Fungi</taxon>
        <taxon>Fungi incertae sedis</taxon>
        <taxon>Zoopagomycota</taxon>
        <taxon>Kickxellomycotina</taxon>
        <taxon>Harpellomycetes</taxon>
        <taxon>Harpellales</taxon>
        <taxon>Legeriomycetaceae</taxon>
        <taxon>Smittium</taxon>
    </lineage>
</organism>
<name>A0A2T9Y5L7_9FUNG</name>
<dbReference type="Proteomes" id="UP000245383">
    <property type="component" value="Unassembled WGS sequence"/>
</dbReference>
<gene>
    <name evidence="2" type="ORF">BB561_006253</name>
</gene>
<protein>
    <submittedName>
        <fullName evidence="2">Uncharacterized protein</fullName>
    </submittedName>
</protein>
<reference evidence="2 3" key="1">
    <citation type="journal article" date="2018" name="MBio">
        <title>Comparative Genomics Reveals the Core Gene Toolbox for the Fungus-Insect Symbiosis.</title>
        <authorList>
            <person name="Wang Y."/>
            <person name="Stata M."/>
            <person name="Wang W."/>
            <person name="Stajich J.E."/>
            <person name="White M.M."/>
            <person name="Moncalvo J.M."/>
        </authorList>
    </citation>
    <scope>NUCLEOTIDE SEQUENCE [LARGE SCALE GENOMIC DNA]</scope>
    <source>
        <strain evidence="2 3">SWE-8-4</strain>
    </source>
</reference>
<keyword evidence="3" id="KW-1185">Reference proteome</keyword>